<reference evidence="2" key="1">
    <citation type="submission" date="2017-05" db="EMBL/GenBank/DDBJ databases">
        <authorList>
            <person name="Rodrigo-Torres L."/>
            <person name="Arahal R. D."/>
            <person name="Lucena T."/>
        </authorList>
    </citation>
    <scope>NUCLEOTIDE SEQUENCE [LARGE SCALE GENOMIC DNA]</scope>
    <source>
        <strain evidence="2">CECT 8621</strain>
    </source>
</reference>
<protein>
    <recommendedName>
        <fullName evidence="3">Dihydroorotate dehydrogenase</fullName>
    </recommendedName>
</protein>
<evidence type="ECO:0000313" key="1">
    <source>
        <dbReference type="EMBL" id="SMX33146.1"/>
    </source>
</evidence>
<sequence>MVMVDMHDKDQELELFFAAARDDAPVPSDDLMARVFADSVENMPSGAGIVPAPLVKDGVVTRFLKAIGGWPALAGLATATMAGVWIGYSAPAGLATVTGGVLASSDTGYDIVDLIPSMDGFLMEGGA</sequence>
<dbReference type="AlphaFoldDB" id="A0A238JTS2"/>
<organism evidence="1 2">
    <name type="scientific">Actibacterium lipolyticum</name>
    <dbReference type="NCBI Taxonomy" id="1524263"/>
    <lineage>
        <taxon>Bacteria</taxon>
        <taxon>Pseudomonadati</taxon>
        <taxon>Pseudomonadota</taxon>
        <taxon>Alphaproteobacteria</taxon>
        <taxon>Rhodobacterales</taxon>
        <taxon>Roseobacteraceae</taxon>
        <taxon>Actibacterium</taxon>
    </lineage>
</organism>
<proteinExistence type="predicted"/>
<evidence type="ECO:0000313" key="2">
    <source>
        <dbReference type="Proteomes" id="UP000202922"/>
    </source>
</evidence>
<dbReference type="Proteomes" id="UP000202922">
    <property type="component" value="Unassembled WGS sequence"/>
</dbReference>
<gene>
    <name evidence="1" type="ORF">COL8621_00967</name>
</gene>
<evidence type="ECO:0008006" key="3">
    <source>
        <dbReference type="Google" id="ProtNLM"/>
    </source>
</evidence>
<dbReference type="EMBL" id="FXYE01000001">
    <property type="protein sequence ID" value="SMX33146.1"/>
    <property type="molecule type" value="Genomic_DNA"/>
</dbReference>
<accession>A0A238JTS2</accession>
<name>A0A238JTS2_9RHOB</name>
<keyword evidence="2" id="KW-1185">Reference proteome</keyword>